<sequence length="321" mass="35844">MFGLHIYYFFWRLRELVGACCRSSSHMTHVAVPIWAITYRALTIDTETCLYSQRDMLPYTGLVSTDRPGVISVDGHHQSSPQSLSHDEGADAVLSTLGLPPEADRPITKCWTTADKQHVNVLQGLSPAPTTFPDSWTRGQLDEFSEYSVRYTDGGRCIIVAAGQTVVKIRKSGDSSTGEIFEDCARRLLEHTIRRDGPTLTAPTIKRGPLLSMAAGNHDEHPSKLLVHSNDGRFSLYFELDKPVAAANATTEGCAYMFDKYVQEITADCVIVELKMLDRSYPGSHMVKVHFADSDTMVSNRRQLRLRLLNEKTSLVFFVVL</sequence>
<reference evidence="1" key="1">
    <citation type="submission" date="2023-06" db="EMBL/GenBank/DDBJ databases">
        <authorList>
            <consortium name="Lawrence Berkeley National Laboratory"/>
            <person name="Ahrendt S."/>
            <person name="Sahu N."/>
            <person name="Indic B."/>
            <person name="Wong-Bajracharya J."/>
            <person name="Merenyi Z."/>
            <person name="Ke H.-M."/>
            <person name="Monk M."/>
            <person name="Kocsube S."/>
            <person name="Drula E."/>
            <person name="Lipzen A."/>
            <person name="Balint B."/>
            <person name="Henrissat B."/>
            <person name="Andreopoulos B."/>
            <person name="Martin F.M."/>
            <person name="Harder C.B."/>
            <person name="Rigling D."/>
            <person name="Ford K.L."/>
            <person name="Foster G.D."/>
            <person name="Pangilinan J."/>
            <person name="Papanicolaou A."/>
            <person name="Barry K."/>
            <person name="LaButti K."/>
            <person name="Viragh M."/>
            <person name="Koriabine M."/>
            <person name="Yan M."/>
            <person name="Riley R."/>
            <person name="Champramary S."/>
            <person name="Plett K.L."/>
            <person name="Tsai I.J."/>
            <person name="Slot J."/>
            <person name="Sipos G."/>
            <person name="Plett J."/>
            <person name="Nagy L.G."/>
            <person name="Grigoriev I.V."/>
        </authorList>
    </citation>
    <scope>NUCLEOTIDE SEQUENCE</scope>
    <source>
        <strain evidence="1">HWK02</strain>
    </source>
</reference>
<gene>
    <name evidence="1" type="ORF">EDD18DRAFT_1337148</name>
</gene>
<proteinExistence type="predicted"/>
<name>A0AA39PAW6_9AGAR</name>
<accession>A0AA39PAW6</accession>
<keyword evidence="2" id="KW-1185">Reference proteome</keyword>
<dbReference type="AlphaFoldDB" id="A0AA39PAW6"/>
<evidence type="ECO:0000313" key="1">
    <source>
        <dbReference type="EMBL" id="KAK0480515.1"/>
    </source>
</evidence>
<dbReference type="Proteomes" id="UP001175228">
    <property type="component" value="Unassembled WGS sequence"/>
</dbReference>
<organism evidence="1 2">
    <name type="scientific">Armillaria luteobubalina</name>
    <dbReference type="NCBI Taxonomy" id="153913"/>
    <lineage>
        <taxon>Eukaryota</taxon>
        <taxon>Fungi</taxon>
        <taxon>Dikarya</taxon>
        <taxon>Basidiomycota</taxon>
        <taxon>Agaricomycotina</taxon>
        <taxon>Agaricomycetes</taxon>
        <taxon>Agaricomycetidae</taxon>
        <taxon>Agaricales</taxon>
        <taxon>Marasmiineae</taxon>
        <taxon>Physalacriaceae</taxon>
        <taxon>Armillaria</taxon>
    </lineage>
</organism>
<evidence type="ECO:0000313" key="2">
    <source>
        <dbReference type="Proteomes" id="UP001175228"/>
    </source>
</evidence>
<comment type="caution">
    <text evidence="1">The sequence shown here is derived from an EMBL/GenBank/DDBJ whole genome shotgun (WGS) entry which is preliminary data.</text>
</comment>
<dbReference type="EMBL" id="JAUEPU010000080">
    <property type="protein sequence ID" value="KAK0480515.1"/>
    <property type="molecule type" value="Genomic_DNA"/>
</dbReference>
<protein>
    <submittedName>
        <fullName evidence="1">Uncharacterized protein</fullName>
    </submittedName>
</protein>